<comment type="caution">
    <text evidence="2">The sequence shown here is derived from an EMBL/GenBank/DDBJ whole genome shotgun (WGS) entry which is preliminary data.</text>
</comment>
<dbReference type="Gene3D" id="2.40.160.20">
    <property type="match status" value="1"/>
</dbReference>
<dbReference type="EMBL" id="JBHLUB010000026">
    <property type="protein sequence ID" value="MFC0581814.1"/>
    <property type="molecule type" value="Genomic_DNA"/>
</dbReference>
<dbReference type="RefSeq" id="WP_377458509.1">
    <property type="nucleotide sequence ID" value="NZ_JBHLUB010000026.1"/>
</dbReference>
<organism evidence="2 3">
    <name type="scientific">Micrococcoides hystricis</name>
    <dbReference type="NCBI Taxonomy" id="1572761"/>
    <lineage>
        <taxon>Bacteria</taxon>
        <taxon>Bacillati</taxon>
        <taxon>Actinomycetota</taxon>
        <taxon>Actinomycetes</taxon>
        <taxon>Micrococcales</taxon>
        <taxon>Micrococcaceae</taxon>
        <taxon>Micrococcoides</taxon>
    </lineage>
</organism>
<dbReference type="InterPro" id="IPR020915">
    <property type="entry name" value="UPF0311"/>
</dbReference>
<dbReference type="Pfam" id="PF11578">
    <property type="entry name" value="DUF3237"/>
    <property type="match status" value="1"/>
</dbReference>
<gene>
    <name evidence="2" type="ORF">ACFFFR_05390</name>
</gene>
<sequence>MFHTPPAPELEYLARFHVEVATPVEVGNTPDGFRRIIPITGGTVDGPHFRGRILDAGADFQLVASDTVALLDARYVVETSDGERLYIVNDAIRSASLEDTAALLAGQPVPAERVYFKCHPKISTAAARYQWLSEHLIIGSGERRPDAVILDLWVVR</sequence>
<keyword evidence="3" id="KW-1185">Reference proteome</keyword>
<proteinExistence type="inferred from homology"/>
<protein>
    <recommendedName>
        <fullName evidence="1">UPF0311 protein ACFFFR_05390</fullName>
    </recommendedName>
</protein>
<evidence type="ECO:0000313" key="3">
    <source>
        <dbReference type="Proteomes" id="UP001589862"/>
    </source>
</evidence>
<dbReference type="PANTHER" id="PTHR37315:SF1">
    <property type="entry name" value="UPF0311 PROTEIN BLR7842"/>
    <property type="match status" value="1"/>
</dbReference>
<reference evidence="2 3" key="1">
    <citation type="submission" date="2024-09" db="EMBL/GenBank/DDBJ databases">
        <authorList>
            <person name="Sun Q."/>
            <person name="Mori K."/>
        </authorList>
    </citation>
    <scope>NUCLEOTIDE SEQUENCE [LARGE SCALE GENOMIC DNA]</scope>
    <source>
        <strain evidence="2 3">NCAIM B.02604</strain>
    </source>
</reference>
<accession>A0ABV6P9L7</accession>
<dbReference type="Proteomes" id="UP001589862">
    <property type="component" value="Unassembled WGS sequence"/>
</dbReference>
<evidence type="ECO:0000313" key="2">
    <source>
        <dbReference type="EMBL" id="MFC0581814.1"/>
    </source>
</evidence>
<dbReference type="PANTHER" id="PTHR37315">
    <property type="entry name" value="UPF0311 PROTEIN BLR7842"/>
    <property type="match status" value="1"/>
</dbReference>
<comment type="similarity">
    <text evidence="1">Belongs to the UPF0311 family.</text>
</comment>
<name>A0ABV6P9L7_9MICC</name>
<dbReference type="HAMAP" id="MF_00775">
    <property type="entry name" value="UPF0311"/>
    <property type="match status" value="1"/>
</dbReference>
<evidence type="ECO:0000256" key="1">
    <source>
        <dbReference type="HAMAP-Rule" id="MF_00775"/>
    </source>
</evidence>